<keyword evidence="10 12" id="KW-0560">Oxidoreductase</keyword>
<reference evidence="17 18" key="1">
    <citation type="journal article" date="2010" name="PLoS ONE">
        <title>The Waddlia genome: a window into chlamydial biology.</title>
        <authorList>
            <person name="Bertelli C."/>
            <person name="Collyn F."/>
            <person name="Croxatto A."/>
            <person name="Ruckert C."/>
            <person name="Polkinghorne A."/>
            <person name="Kebbi-Beghdadi C."/>
            <person name="Goesmann A."/>
            <person name="Vaughan L."/>
            <person name="Greub G."/>
        </authorList>
    </citation>
    <scope>NUCLEOTIDE SEQUENCE [LARGE SCALE GENOMIC DNA]</scope>
    <source>
        <strain evidence="18">ATCC VR-1470 / WSU 86-1044</strain>
    </source>
</reference>
<dbReference type="GO" id="GO:0008703">
    <property type="term" value="F:5-amino-6-(5-phosphoribosylamino)uracil reductase activity"/>
    <property type="evidence" value="ECO:0007669"/>
    <property type="project" value="UniProtKB-EC"/>
</dbReference>
<dbReference type="GO" id="GO:0008835">
    <property type="term" value="F:diaminohydroxyphosphoribosylaminopyrimidine deaminase activity"/>
    <property type="evidence" value="ECO:0007669"/>
    <property type="project" value="UniProtKB-EC"/>
</dbReference>
<dbReference type="PROSITE" id="PS51747">
    <property type="entry name" value="CYT_DCMP_DEAMINASES_2"/>
    <property type="match status" value="1"/>
</dbReference>
<dbReference type="PANTHER" id="PTHR38011:SF7">
    <property type="entry name" value="2,5-DIAMINO-6-RIBOSYLAMINO-4(3H)-PYRIMIDINONE 5'-PHOSPHATE REDUCTASE"/>
    <property type="match status" value="1"/>
</dbReference>
<dbReference type="InterPro" id="IPR016193">
    <property type="entry name" value="Cytidine_deaminase-like"/>
</dbReference>
<dbReference type="AlphaFoldDB" id="D6YWB1"/>
<feature type="domain" description="CMP/dCMP-type deaminase" evidence="16">
    <location>
        <begin position="1"/>
        <end position="123"/>
    </location>
</feature>
<evidence type="ECO:0000256" key="10">
    <source>
        <dbReference type="ARBA" id="ARBA00023002"/>
    </source>
</evidence>
<dbReference type="InterPro" id="IPR024072">
    <property type="entry name" value="DHFR-like_dom_sf"/>
</dbReference>
<gene>
    <name evidence="17" type="primary">ribD</name>
    <name evidence="17" type="ordered locus">wcw_1063</name>
</gene>
<feature type="binding site" evidence="15">
    <location>
        <position position="84"/>
    </location>
    <ligand>
        <name>Zn(2+)</name>
        <dbReference type="ChEBI" id="CHEBI:29105"/>
        <note>catalytic</note>
    </ligand>
</feature>
<comment type="similarity">
    <text evidence="5 12">In the C-terminal section; belongs to the HTP reductase family.</text>
</comment>
<keyword evidence="7 12" id="KW-0479">Metal-binding</keyword>
<evidence type="ECO:0000256" key="3">
    <source>
        <dbReference type="ARBA" id="ARBA00004910"/>
    </source>
</evidence>
<evidence type="ECO:0000256" key="9">
    <source>
        <dbReference type="ARBA" id="ARBA00022857"/>
    </source>
</evidence>
<evidence type="ECO:0000256" key="8">
    <source>
        <dbReference type="ARBA" id="ARBA00022833"/>
    </source>
</evidence>
<feature type="binding site" evidence="14">
    <location>
        <position position="269"/>
    </location>
    <ligand>
        <name>substrate</name>
    </ligand>
</feature>
<feature type="binding site" evidence="14">
    <location>
        <position position="154"/>
    </location>
    <ligand>
        <name>NADP(+)</name>
        <dbReference type="ChEBI" id="CHEBI:58349"/>
    </ligand>
</feature>
<comment type="function">
    <text evidence="1 12">Converts 2,5-diamino-6-(ribosylamino)-4(3h)-pyrimidinone 5'-phosphate into 5-amino-6-(ribosylamino)-2,4(1h,3h)-pyrimidinedione 5'-phosphate.</text>
</comment>
<evidence type="ECO:0000256" key="4">
    <source>
        <dbReference type="ARBA" id="ARBA00005259"/>
    </source>
</evidence>
<evidence type="ECO:0000256" key="2">
    <source>
        <dbReference type="ARBA" id="ARBA00004882"/>
    </source>
</evidence>
<feature type="binding site" evidence="15">
    <location>
        <position position="75"/>
    </location>
    <ligand>
        <name>Zn(2+)</name>
        <dbReference type="ChEBI" id="CHEBI:29105"/>
        <note>catalytic</note>
    </ligand>
</feature>
<dbReference type="InterPro" id="IPR050765">
    <property type="entry name" value="Riboflavin_Biosynth_HTPR"/>
</dbReference>
<dbReference type="STRING" id="716544.wcw_1063"/>
<dbReference type="Proteomes" id="UP000001505">
    <property type="component" value="Chromosome"/>
</dbReference>
<feature type="binding site" evidence="14">
    <location>
        <position position="204"/>
    </location>
    <ligand>
        <name>substrate</name>
    </ligand>
</feature>
<dbReference type="InterPro" id="IPR016192">
    <property type="entry name" value="APOBEC/CMP_deaminase_Zn-bd"/>
</dbReference>
<dbReference type="RefSeq" id="WP_013182136.1">
    <property type="nucleotide sequence ID" value="NC_014225.1"/>
</dbReference>
<comment type="similarity">
    <text evidence="4 12">In the N-terminal section; belongs to the cytidine and deoxycytidylate deaminase family.</text>
</comment>
<keyword evidence="9 12" id="KW-0521">NADP</keyword>
<dbReference type="InterPro" id="IPR002734">
    <property type="entry name" value="RibDG_C"/>
</dbReference>
<evidence type="ECO:0000256" key="12">
    <source>
        <dbReference type="PIRNR" id="PIRNR006769"/>
    </source>
</evidence>
<evidence type="ECO:0000256" key="15">
    <source>
        <dbReference type="PIRSR" id="PIRSR006769-3"/>
    </source>
</evidence>
<dbReference type="Gene3D" id="3.40.140.10">
    <property type="entry name" value="Cytidine Deaminase, domain 2"/>
    <property type="match status" value="1"/>
</dbReference>
<evidence type="ECO:0000256" key="5">
    <source>
        <dbReference type="ARBA" id="ARBA00007417"/>
    </source>
</evidence>
<dbReference type="GO" id="GO:0009231">
    <property type="term" value="P:riboflavin biosynthetic process"/>
    <property type="evidence" value="ECO:0007669"/>
    <property type="project" value="UniProtKB-UniPathway"/>
</dbReference>
<evidence type="ECO:0000256" key="1">
    <source>
        <dbReference type="ARBA" id="ARBA00002151"/>
    </source>
</evidence>
<feature type="binding site" evidence="14">
    <location>
        <position position="200"/>
    </location>
    <ligand>
        <name>NADP(+)</name>
        <dbReference type="ChEBI" id="CHEBI:58349"/>
    </ligand>
</feature>
<dbReference type="UniPathway" id="UPA00275">
    <property type="reaction ID" value="UER00401"/>
</dbReference>
<sequence>MDDRRWMEMAIAEGLKGRLDAPPNPWVGCILVKNGQIVGLGHHPECGLPHAEVYALREAGQNARGATAYVTLEPCVHTGRTLPCIHALIEAGVARVVVGVEDPDPKVSGSGIAALKIAGIKVTVGVEREAVELSLAPYLHHRRTGRPFVIAKTALSIDGRAAASDKTSQWISCEAARRDAHEMRAESQAILIGAGTAVKDSPQLTVRQVNKLPKKQPLRVLLDPNGKVPHDSPLYDLDLAPTLVFSEKMEPEKILSILGEKGVIQLLIEGGPTTITQFLQQHLIDRLIVYTGPCLLGSDGLPGFGSMGICSMENALRLHLLESSAIGNSVKSVYAHTFQ</sequence>
<dbReference type="HOGENOM" id="CLU_036590_1_2_0"/>
<dbReference type="Gene3D" id="3.40.430.10">
    <property type="entry name" value="Dihydrofolate Reductase, subunit A"/>
    <property type="match status" value="2"/>
</dbReference>
<comment type="catalytic activity">
    <reaction evidence="12">
        <text>5-amino-6-(5-phospho-D-ribitylamino)uracil + NADP(+) = 5-amino-6-(5-phospho-D-ribosylamino)uracil + NADPH + H(+)</text>
        <dbReference type="Rhea" id="RHEA:17845"/>
        <dbReference type="ChEBI" id="CHEBI:15378"/>
        <dbReference type="ChEBI" id="CHEBI:57783"/>
        <dbReference type="ChEBI" id="CHEBI:58349"/>
        <dbReference type="ChEBI" id="CHEBI:58421"/>
        <dbReference type="ChEBI" id="CHEBI:58453"/>
        <dbReference type="EC" id="1.1.1.193"/>
    </reaction>
</comment>
<organism evidence="17 18">
    <name type="scientific">Waddlia chondrophila (strain ATCC VR-1470 / WSU 86-1044)</name>
    <dbReference type="NCBI Taxonomy" id="716544"/>
    <lineage>
        <taxon>Bacteria</taxon>
        <taxon>Pseudomonadati</taxon>
        <taxon>Chlamydiota</taxon>
        <taxon>Chlamydiia</taxon>
        <taxon>Parachlamydiales</taxon>
        <taxon>Waddliaceae</taxon>
        <taxon>Waddlia</taxon>
    </lineage>
</organism>
<dbReference type="SUPFAM" id="SSF53927">
    <property type="entry name" value="Cytidine deaminase-like"/>
    <property type="match status" value="1"/>
</dbReference>
<dbReference type="InterPro" id="IPR002125">
    <property type="entry name" value="CMP_dCMP_dom"/>
</dbReference>
<dbReference type="KEGG" id="wch:wcw_1063"/>
<comment type="pathway">
    <text evidence="3 12">Cofactor biosynthesis; riboflavin biosynthesis; 5-amino-6-(D-ribitylamino)uracil from GTP: step 3/4.</text>
</comment>
<dbReference type="Pfam" id="PF00383">
    <property type="entry name" value="dCMP_cyt_deam_1"/>
    <property type="match status" value="1"/>
</dbReference>
<keyword evidence="11" id="KW-0511">Multifunctional enzyme</keyword>
<evidence type="ECO:0000256" key="14">
    <source>
        <dbReference type="PIRSR" id="PIRSR006769-2"/>
    </source>
</evidence>
<feature type="binding site" evidence="14">
    <location>
        <position position="168"/>
    </location>
    <ligand>
        <name>substrate</name>
    </ligand>
</feature>
<feature type="active site" description="Proton donor" evidence="13">
    <location>
        <position position="52"/>
    </location>
</feature>
<evidence type="ECO:0000313" key="17">
    <source>
        <dbReference type="EMBL" id="ADI38422.1"/>
    </source>
</evidence>
<evidence type="ECO:0000256" key="13">
    <source>
        <dbReference type="PIRSR" id="PIRSR006769-1"/>
    </source>
</evidence>
<proteinExistence type="inferred from homology"/>
<feature type="binding site" evidence="14">
    <location>
        <position position="170"/>
    </location>
    <ligand>
        <name>NADP(+)</name>
        <dbReference type="ChEBI" id="CHEBI:58349"/>
    </ligand>
</feature>
<evidence type="ECO:0000256" key="7">
    <source>
        <dbReference type="ARBA" id="ARBA00022723"/>
    </source>
</evidence>
<feature type="binding site" evidence="14">
    <location>
        <position position="196"/>
    </location>
    <ligand>
        <name>NADP(+)</name>
        <dbReference type="ChEBI" id="CHEBI:58349"/>
    </ligand>
</feature>
<dbReference type="EC" id="3.5.4.26" evidence="12"/>
<dbReference type="CDD" id="cd01284">
    <property type="entry name" value="Riboflavin_deaminase-reductase"/>
    <property type="match status" value="1"/>
</dbReference>
<evidence type="ECO:0000313" key="18">
    <source>
        <dbReference type="Proteomes" id="UP000001505"/>
    </source>
</evidence>
<keyword evidence="12" id="KW-0378">Hydrolase</keyword>
<dbReference type="InterPro" id="IPR004794">
    <property type="entry name" value="Eubact_RibD"/>
</dbReference>
<dbReference type="eggNOG" id="COG0117">
    <property type="taxonomic scope" value="Bacteria"/>
</dbReference>
<protein>
    <recommendedName>
        <fullName evidence="12">Riboflavin biosynthesis protein RibD</fullName>
    </recommendedName>
    <domain>
        <recommendedName>
            <fullName evidence="12">Diaminohydroxyphosphoribosylaminopyrimidine deaminase</fullName>
            <shortName evidence="12">DRAP deaminase</shortName>
            <ecNumber evidence="12">3.5.4.26</ecNumber>
        </recommendedName>
        <alternativeName>
            <fullName evidence="12">Riboflavin-specific deaminase</fullName>
        </alternativeName>
    </domain>
    <domain>
        <recommendedName>
            <fullName evidence="12">5-amino-6-(5-phosphoribosylamino)uracil reductase</fullName>
            <ecNumber evidence="12">1.1.1.193</ecNumber>
        </recommendedName>
        <alternativeName>
            <fullName evidence="12">HTP reductase</fullName>
        </alternativeName>
    </domain>
</protein>
<keyword evidence="18" id="KW-1185">Reference proteome</keyword>
<feature type="binding site" evidence="14">
    <location>
        <position position="207"/>
    </location>
    <ligand>
        <name>substrate</name>
    </ligand>
</feature>
<dbReference type="PANTHER" id="PTHR38011">
    <property type="entry name" value="DIHYDROFOLATE REDUCTASE FAMILY PROTEIN (AFU_ORTHOLOGUE AFUA_8G06820)"/>
    <property type="match status" value="1"/>
</dbReference>
<dbReference type="PIRSF" id="PIRSF006769">
    <property type="entry name" value="RibD"/>
    <property type="match status" value="1"/>
</dbReference>
<comment type="cofactor">
    <cofactor evidence="12 15">
        <name>Zn(2+)</name>
        <dbReference type="ChEBI" id="CHEBI:29105"/>
    </cofactor>
    <text evidence="12 15">Binds 1 zinc ion.</text>
</comment>
<dbReference type="Pfam" id="PF01872">
    <property type="entry name" value="RibD_C"/>
    <property type="match status" value="1"/>
</dbReference>
<accession>D6YWB1</accession>
<dbReference type="SUPFAM" id="SSF53597">
    <property type="entry name" value="Dihydrofolate reductase-like"/>
    <property type="match status" value="1"/>
</dbReference>
<keyword evidence="8 12" id="KW-0862">Zinc</keyword>
<keyword evidence="6 12" id="KW-0686">Riboflavin biosynthesis</keyword>
<evidence type="ECO:0000256" key="11">
    <source>
        <dbReference type="ARBA" id="ARBA00023268"/>
    </source>
</evidence>
<dbReference type="EMBL" id="CP001928">
    <property type="protein sequence ID" value="ADI38422.1"/>
    <property type="molecule type" value="Genomic_DNA"/>
</dbReference>
<dbReference type="PROSITE" id="PS00903">
    <property type="entry name" value="CYT_DCMP_DEAMINASES_1"/>
    <property type="match status" value="1"/>
</dbReference>
<dbReference type="NCBIfam" id="TIGR00326">
    <property type="entry name" value="eubact_ribD"/>
    <property type="match status" value="1"/>
</dbReference>
<evidence type="ECO:0000259" key="16">
    <source>
        <dbReference type="PROSITE" id="PS51747"/>
    </source>
</evidence>
<comment type="catalytic activity">
    <reaction evidence="12">
        <text>2,5-diamino-6-hydroxy-4-(5-phosphoribosylamino)-pyrimidine + H2O + H(+) = 5-amino-6-(5-phospho-D-ribosylamino)uracil + NH4(+)</text>
        <dbReference type="Rhea" id="RHEA:21868"/>
        <dbReference type="ChEBI" id="CHEBI:15377"/>
        <dbReference type="ChEBI" id="CHEBI:15378"/>
        <dbReference type="ChEBI" id="CHEBI:28938"/>
        <dbReference type="ChEBI" id="CHEBI:58453"/>
        <dbReference type="ChEBI" id="CHEBI:58614"/>
        <dbReference type="EC" id="3.5.4.26"/>
    </reaction>
</comment>
<name>D6YWB1_WADCW</name>
<evidence type="ECO:0000256" key="6">
    <source>
        <dbReference type="ARBA" id="ARBA00022619"/>
    </source>
</evidence>
<comment type="pathway">
    <text evidence="2 12">Cofactor biosynthesis; riboflavin biosynthesis; 5-amino-6-(D-ribitylamino)uracil from GTP: step 2/4.</text>
</comment>
<dbReference type="GO" id="GO:0008270">
    <property type="term" value="F:zinc ion binding"/>
    <property type="evidence" value="ECO:0007669"/>
    <property type="project" value="InterPro"/>
</dbReference>
<feature type="binding site" evidence="14">
    <location>
        <position position="184"/>
    </location>
    <ligand>
        <name>substrate</name>
    </ligand>
</feature>
<feature type="binding site" evidence="15">
    <location>
        <position position="50"/>
    </location>
    <ligand>
        <name>Zn(2+)</name>
        <dbReference type="ChEBI" id="CHEBI:29105"/>
        <note>catalytic</note>
    </ligand>
</feature>
<dbReference type="EC" id="1.1.1.193" evidence="12"/>
<dbReference type="eggNOG" id="COG1985">
    <property type="taxonomic scope" value="Bacteria"/>
</dbReference>